<accession>A0ABS2D7N1</accession>
<dbReference type="Gene3D" id="3.20.20.70">
    <property type="entry name" value="Aldolase class I"/>
    <property type="match status" value="1"/>
</dbReference>
<protein>
    <submittedName>
        <fullName evidence="2">Thiamine phosphate synthase</fullName>
    </submittedName>
</protein>
<dbReference type="Pfam" id="PF02581">
    <property type="entry name" value="TMP-TENI"/>
    <property type="match status" value="1"/>
</dbReference>
<dbReference type="InterPro" id="IPR036206">
    <property type="entry name" value="ThiamineP_synth_sf"/>
</dbReference>
<organism evidence="2 3">
    <name type="scientific">Sphingomonas longa</name>
    <dbReference type="NCBI Taxonomy" id="2778730"/>
    <lineage>
        <taxon>Bacteria</taxon>
        <taxon>Pseudomonadati</taxon>
        <taxon>Pseudomonadota</taxon>
        <taxon>Alphaproteobacteria</taxon>
        <taxon>Sphingomonadales</taxon>
        <taxon>Sphingomonadaceae</taxon>
        <taxon>Sphingomonas</taxon>
    </lineage>
</organism>
<name>A0ABS2D7N1_9SPHN</name>
<dbReference type="RefSeq" id="WP_204199059.1">
    <property type="nucleotide sequence ID" value="NZ_JAFEMC010000003.1"/>
</dbReference>
<gene>
    <name evidence="2" type="ORF">ILT43_11245</name>
</gene>
<dbReference type="InterPro" id="IPR013785">
    <property type="entry name" value="Aldolase_TIM"/>
</dbReference>
<evidence type="ECO:0000313" key="3">
    <source>
        <dbReference type="Proteomes" id="UP000763641"/>
    </source>
</evidence>
<evidence type="ECO:0000259" key="1">
    <source>
        <dbReference type="Pfam" id="PF02581"/>
    </source>
</evidence>
<keyword evidence="3" id="KW-1185">Reference proteome</keyword>
<evidence type="ECO:0000313" key="2">
    <source>
        <dbReference type="EMBL" id="MBM6576952.1"/>
    </source>
</evidence>
<proteinExistence type="predicted"/>
<dbReference type="Proteomes" id="UP000763641">
    <property type="component" value="Unassembled WGS sequence"/>
</dbReference>
<dbReference type="InterPro" id="IPR022998">
    <property type="entry name" value="ThiamineP_synth_TenI"/>
</dbReference>
<comment type="caution">
    <text evidence="2">The sequence shown here is derived from an EMBL/GenBank/DDBJ whole genome shotgun (WGS) entry which is preliminary data.</text>
</comment>
<dbReference type="EMBL" id="JAFEMC010000003">
    <property type="protein sequence ID" value="MBM6576952.1"/>
    <property type="molecule type" value="Genomic_DNA"/>
</dbReference>
<dbReference type="SUPFAM" id="SSF51391">
    <property type="entry name" value="Thiamin phosphate synthase"/>
    <property type="match status" value="1"/>
</dbReference>
<feature type="domain" description="Thiamine phosphate synthase/TenI" evidence="1">
    <location>
        <begin position="91"/>
        <end position="168"/>
    </location>
</feature>
<reference evidence="2 3" key="1">
    <citation type="submission" date="2020-12" db="EMBL/GenBank/DDBJ databases">
        <title>Sphingomonas sp.</title>
        <authorList>
            <person name="Kim M.K."/>
        </authorList>
    </citation>
    <scope>NUCLEOTIDE SEQUENCE [LARGE SCALE GENOMIC DNA]</scope>
    <source>
        <strain evidence="2 3">BT552</strain>
    </source>
</reference>
<sequence>MPSRYPAEIPPRWLMTDERLGDGLWRALRRLPPGSGVVFRHYATPLEERRTLFERVQRVARARRLVLVAAGSALGGTLRHGRVAGAYSWPVHDRAEALAARRARAKMVMVSPVFPTRSHPGAPALGAARAARIGRLAGVPVVALGGMTERRWRRVAGLGFAGWAAIDAWVE</sequence>